<name>A0A1G9FKZ4_9ACTN</name>
<evidence type="ECO:0000313" key="3">
    <source>
        <dbReference type="Proteomes" id="UP000199155"/>
    </source>
</evidence>
<proteinExistence type="predicted"/>
<dbReference type="InterPro" id="IPR036514">
    <property type="entry name" value="SGNH_hydro_sf"/>
</dbReference>
<reference evidence="2 3" key="1">
    <citation type="submission" date="2016-10" db="EMBL/GenBank/DDBJ databases">
        <authorList>
            <person name="de Groot N.N."/>
        </authorList>
    </citation>
    <scope>NUCLEOTIDE SEQUENCE [LARGE SCALE GENOMIC DNA]</scope>
    <source>
        <strain evidence="2 3">CGMCC 4.5727</strain>
    </source>
</reference>
<dbReference type="OrthoDB" id="3538536at2"/>
<accession>A0A1G9FKZ4</accession>
<evidence type="ECO:0000313" key="2">
    <source>
        <dbReference type="EMBL" id="SDK89015.1"/>
    </source>
</evidence>
<dbReference type="Proteomes" id="UP000199155">
    <property type="component" value="Unassembled WGS sequence"/>
</dbReference>
<gene>
    <name evidence="2" type="ORF">SAMN05421806_113197</name>
</gene>
<feature type="compositionally biased region" description="Low complexity" evidence="1">
    <location>
        <begin position="35"/>
        <end position="48"/>
    </location>
</feature>
<organism evidence="2 3">
    <name type="scientific">Streptomyces indicus</name>
    <dbReference type="NCBI Taxonomy" id="417292"/>
    <lineage>
        <taxon>Bacteria</taxon>
        <taxon>Bacillati</taxon>
        <taxon>Actinomycetota</taxon>
        <taxon>Actinomycetes</taxon>
        <taxon>Kitasatosporales</taxon>
        <taxon>Streptomycetaceae</taxon>
        <taxon>Streptomyces</taxon>
    </lineage>
</organism>
<dbReference type="EMBL" id="FNFF01000013">
    <property type="protein sequence ID" value="SDK89015.1"/>
    <property type="molecule type" value="Genomic_DNA"/>
</dbReference>
<sequence>MSGKRTTSWAVAATVLGLLAVAVLGWRLLVASDPSGAAATPAAPAARTPEGKAVPGDGGAPGETPSGSTADASTGGDPGTDQAEQPAPQGDPVPALYLGDSIAMENQIVLAGLLEKTATLRNAPYSGTTVCDYLERGKDRSLVPPQHKAAALVREVRPEVVVLQFWGNAWGYTPCMGSIVQGSEPYYERYVADVRALTAEIERAAAEAGIARPRLVWVLQGPDPMAPDRIRRVNGIYEKQARAAGDLTADAGAAVSRPGDRYTHVERLPCTAYERAHPEYCTDGTSTRLHRSDDYLHFCLAPTTKTPKPCAKRSPGVLRYSRAIADAVTGHVRSTRGT</sequence>
<dbReference type="Gene3D" id="3.40.50.1110">
    <property type="entry name" value="SGNH hydrolase"/>
    <property type="match status" value="1"/>
</dbReference>
<evidence type="ECO:0000256" key="1">
    <source>
        <dbReference type="SAM" id="MobiDB-lite"/>
    </source>
</evidence>
<protein>
    <submittedName>
        <fullName evidence="2">Uncharacterized protein</fullName>
    </submittedName>
</protein>
<feature type="region of interest" description="Disordered" evidence="1">
    <location>
        <begin position="35"/>
        <end position="96"/>
    </location>
</feature>
<dbReference type="RefSeq" id="WP_143041393.1">
    <property type="nucleotide sequence ID" value="NZ_FNFF01000013.1"/>
</dbReference>
<keyword evidence="3" id="KW-1185">Reference proteome</keyword>
<dbReference type="SUPFAM" id="SSF52266">
    <property type="entry name" value="SGNH hydrolase"/>
    <property type="match status" value="1"/>
</dbReference>
<dbReference type="AlphaFoldDB" id="A0A1G9FKZ4"/>